<name>A0A226WZR5_CABSO</name>
<dbReference type="EMBL" id="MTHB01000133">
    <property type="protein sequence ID" value="OXC76240.1"/>
    <property type="molecule type" value="Genomic_DNA"/>
</dbReference>
<dbReference type="AlphaFoldDB" id="A0A226WZR5"/>
<gene>
    <name evidence="1" type="ORF">BSU04_22870</name>
</gene>
<evidence type="ECO:0000313" key="1">
    <source>
        <dbReference type="EMBL" id="OXC76240.1"/>
    </source>
</evidence>
<organism evidence="1 2">
    <name type="scientific">Caballeronia sordidicola</name>
    <name type="common">Burkholderia sordidicola</name>
    <dbReference type="NCBI Taxonomy" id="196367"/>
    <lineage>
        <taxon>Bacteria</taxon>
        <taxon>Pseudomonadati</taxon>
        <taxon>Pseudomonadota</taxon>
        <taxon>Betaproteobacteria</taxon>
        <taxon>Burkholderiales</taxon>
        <taxon>Burkholderiaceae</taxon>
        <taxon>Caballeronia</taxon>
    </lineage>
</organism>
<accession>A0A226WZR5</accession>
<reference evidence="2" key="1">
    <citation type="submission" date="2017-01" db="EMBL/GenBank/DDBJ databases">
        <title>Genome Analysis of Deinococcus marmoris KOPRI26562.</title>
        <authorList>
            <person name="Kim J.H."/>
            <person name="Oh H.-M."/>
        </authorList>
    </citation>
    <scope>NUCLEOTIDE SEQUENCE [LARGE SCALE GENOMIC DNA]</scope>
    <source>
        <strain evidence="2">PAMC 26633</strain>
    </source>
</reference>
<evidence type="ECO:0000313" key="2">
    <source>
        <dbReference type="Proteomes" id="UP000214720"/>
    </source>
</evidence>
<proteinExistence type="predicted"/>
<sequence>MHEEATSAAARLDQFLSQNGVASDDRVTVIGDDAGEFAKTVEGSQLARCRILDWFHIAMKLQAARRSVFGHRSESRF</sequence>
<dbReference type="Proteomes" id="UP000214720">
    <property type="component" value="Unassembled WGS sequence"/>
</dbReference>
<protein>
    <submittedName>
        <fullName evidence="1">Uncharacterized protein</fullName>
    </submittedName>
</protein>
<comment type="caution">
    <text evidence="1">The sequence shown here is derived from an EMBL/GenBank/DDBJ whole genome shotgun (WGS) entry which is preliminary data.</text>
</comment>